<dbReference type="EMBL" id="DS985223">
    <property type="protein sequence ID" value="EEY21662.1"/>
    <property type="molecule type" value="Genomic_DNA"/>
</dbReference>
<dbReference type="PROSITE" id="PS00218">
    <property type="entry name" value="AMINO_ACID_PERMEASE_1"/>
    <property type="match status" value="1"/>
</dbReference>
<evidence type="ECO:0000259" key="9">
    <source>
        <dbReference type="Pfam" id="PF00324"/>
    </source>
</evidence>
<dbReference type="PANTHER" id="PTHR43341">
    <property type="entry name" value="AMINO ACID PERMEASE"/>
    <property type="match status" value="1"/>
</dbReference>
<dbReference type="GO" id="GO:0015171">
    <property type="term" value="F:amino acid transmembrane transporter activity"/>
    <property type="evidence" value="ECO:0007669"/>
    <property type="project" value="TreeGrafter"/>
</dbReference>
<feature type="region of interest" description="Disordered" evidence="7">
    <location>
        <begin position="259"/>
        <end position="287"/>
    </location>
</feature>
<keyword evidence="3 8" id="KW-0812">Transmembrane</keyword>
<proteinExistence type="predicted"/>
<dbReference type="HOGENOM" id="CLU_007946_12_1_1"/>
<evidence type="ECO:0000256" key="3">
    <source>
        <dbReference type="ARBA" id="ARBA00022692"/>
    </source>
</evidence>
<feature type="transmembrane region" description="Helical" evidence="8">
    <location>
        <begin position="148"/>
        <end position="166"/>
    </location>
</feature>
<dbReference type="InterPro" id="IPR004840">
    <property type="entry name" value="Amino_acid_permease_CS"/>
</dbReference>
<dbReference type="Pfam" id="PF00324">
    <property type="entry name" value="AA_permease"/>
    <property type="match status" value="2"/>
</dbReference>
<keyword evidence="2" id="KW-0813">Transport</keyword>
<evidence type="ECO:0000256" key="2">
    <source>
        <dbReference type="ARBA" id="ARBA00022448"/>
    </source>
</evidence>
<feature type="domain" description="Amino acid permease/ SLC12A" evidence="9">
    <location>
        <begin position="41"/>
        <end position="218"/>
    </location>
</feature>
<reference evidence="11" key="1">
    <citation type="journal article" date="2011" name="PLoS Pathog.">
        <title>Comparative genomics yields insights into niche adaptation of plant vascular wilt pathogens.</title>
        <authorList>
            <person name="Klosterman S.J."/>
            <person name="Subbarao K.V."/>
            <person name="Kang S."/>
            <person name="Veronese P."/>
            <person name="Gold S.E."/>
            <person name="Thomma B.P.H.J."/>
            <person name="Chen Z."/>
            <person name="Henrissat B."/>
            <person name="Lee Y.-H."/>
            <person name="Park J."/>
            <person name="Garcia-Pedrajas M.D."/>
            <person name="Barbara D.J."/>
            <person name="Anchieta A."/>
            <person name="de Jonge R."/>
            <person name="Santhanam P."/>
            <person name="Maruthachalam K."/>
            <person name="Atallah Z."/>
            <person name="Amyotte S.G."/>
            <person name="Paz Z."/>
            <person name="Inderbitzin P."/>
            <person name="Hayes R.J."/>
            <person name="Heiman D.I."/>
            <person name="Young S."/>
            <person name="Zeng Q."/>
            <person name="Engels R."/>
            <person name="Galagan J."/>
            <person name="Cuomo C.A."/>
            <person name="Dobinson K.F."/>
            <person name="Ma L.-J."/>
        </authorList>
    </citation>
    <scope>NUCLEOTIDE SEQUENCE [LARGE SCALE GENOMIC DNA]</scope>
    <source>
        <strain evidence="11">VaMs.102 / ATCC MYA-4576 / FGSC 10136</strain>
    </source>
</reference>
<evidence type="ECO:0000313" key="11">
    <source>
        <dbReference type="Proteomes" id="UP000008698"/>
    </source>
</evidence>
<dbReference type="Gene3D" id="1.20.1740.10">
    <property type="entry name" value="Amino acid/polyamine transporter I"/>
    <property type="match status" value="1"/>
</dbReference>
<dbReference type="KEGG" id="val:VDBG_07772"/>
<evidence type="ECO:0000256" key="5">
    <source>
        <dbReference type="ARBA" id="ARBA00022989"/>
    </source>
</evidence>
<evidence type="ECO:0000256" key="1">
    <source>
        <dbReference type="ARBA" id="ARBA00004141"/>
    </source>
</evidence>
<keyword evidence="4" id="KW-0029">Amino-acid transport</keyword>
<evidence type="ECO:0000256" key="8">
    <source>
        <dbReference type="SAM" id="Phobius"/>
    </source>
</evidence>
<comment type="subcellular location">
    <subcellularLocation>
        <location evidence="1">Membrane</location>
        <topology evidence="1">Multi-pass membrane protein</topology>
    </subcellularLocation>
</comment>
<keyword evidence="11" id="KW-1185">Reference proteome</keyword>
<evidence type="ECO:0000256" key="7">
    <source>
        <dbReference type="SAM" id="MobiDB-lite"/>
    </source>
</evidence>
<feature type="transmembrane region" description="Helical" evidence="8">
    <location>
        <begin position="120"/>
        <end position="141"/>
    </location>
</feature>
<dbReference type="RefSeq" id="XP_003002313.1">
    <property type="nucleotide sequence ID" value="XM_003002267.1"/>
</dbReference>
<sequence>MEKTPHTSEAMAFPPPSPGAEPKTDLETGDAGLQRTLSSRHLQFIAIGGTIGTGLFLGTADALTSAGPVGSLLAFAFIGAVVFSVMTSLGEMATYIPVAGSFTAYASRFCDHSLGFAMGWTYWFSWSVTFALELCAAGLIIQYWNSSLSVGIFIAVFWVIFTAINYMPVRWFGELEMWFSSIKVVTIVGWIIFAVCVKRRRRRRGATSGFKHWEPAGALCRVHGRRRHRQVRRLLVRPHHCRLLLSRGSELVGIGAGRVPRPGQRAPTRPSGSRAPTATARALRRRRHRRHGLPRLPHLSADGGVVFGWLLNIVAVAGFISWSCISVCHLRFQAALRLQGIDRATLPYAAPLQPYLSWFGLFFIVLILLTNGFTVFIDWSTSDFFAAYISLLLFLVLFVVHKAIFRGRPIKLSEVDLVKGRYDL</sequence>
<protein>
    <submittedName>
        <fullName evidence="10">Proline-specific permease</fullName>
    </submittedName>
</protein>
<feature type="region of interest" description="Disordered" evidence="7">
    <location>
        <begin position="1"/>
        <end position="28"/>
    </location>
</feature>
<dbReference type="InterPro" id="IPR004841">
    <property type="entry name" value="AA-permease/SLC12A_dom"/>
</dbReference>
<name>C9SS97_VERA1</name>
<gene>
    <name evidence="10" type="ORF">VDBG_07772</name>
</gene>
<dbReference type="eggNOG" id="KOG1286">
    <property type="taxonomic scope" value="Eukaryota"/>
</dbReference>
<evidence type="ECO:0000313" key="10">
    <source>
        <dbReference type="EMBL" id="EEY21662.1"/>
    </source>
</evidence>
<feature type="transmembrane region" description="Helical" evidence="8">
    <location>
        <begin position="385"/>
        <end position="405"/>
    </location>
</feature>
<keyword evidence="6 8" id="KW-0472">Membrane</keyword>
<feature type="transmembrane region" description="Helical" evidence="8">
    <location>
        <begin position="316"/>
        <end position="334"/>
    </location>
</feature>
<accession>C9SS97</accession>
<dbReference type="GO" id="GO:0016020">
    <property type="term" value="C:membrane"/>
    <property type="evidence" value="ECO:0007669"/>
    <property type="project" value="UniProtKB-SubCell"/>
</dbReference>
<dbReference type="AlphaFoldDB" id="C9SS97"/>
<evidence type="ECO:0000256" key="4">
    <source>
        <dbReference type="ARBA" id="ARBA00022970"/>
    </source>
</evidence>
<feature type="transmembrane region" description="Helical" evidence="8">
    <location>
        <begin position="72"/>
        <end position="100"/>
    </location>
</feature>
<dbReference type="OMA" id="FRYWIAP"/>
<dbReference type="PANTHER" id="PTHR43341:SF4">
    <property type="entry name" value="ARGININE PERMEASE CAN1-RELATED"/>
    <property type="match status" value="1"/>
</dbReference>
<evidence type="ECO:0000256" key="6">
    <source>
        <dbReference type="ARBA" id="ARBA00023136"/>
    </source>
</evidence>
<feature type="transmembrane region" description="Helical" evidence="8">
    <location>
        <begin position="178"/>
        <end position="197"/>
    </location>
</feature>
<dbReference type="Proteomes" id="UP000008698">
    <property type="component" value="Unassembled WGS sequence"/>
</dbReference>
<feature type="domain" description="Amino acid permease/ SLC12A" evidence="9">
    <location>
        <begin position="304"/>
        <end position="407"/>
    </location>
</feature>
<dbReference type="OrthoDB" id="3900342at2759"/>
<dbReference type="PIRSF" id="PIRSF006060">
    <property type="entry name" value="AA_transporter"/>
    <property type="match status" value="1"/>
</dbReference>
<feature type="transmembrane region" description="Helical" evidence="8">
    <location>
        <begin position="42"/>
        <end position="60"/>
    </location>
</feature>
<organism evidence="11">
    <name type="scientific">Verticillium alfalfae (strain VaMs.102 / ATCC MYA-4576 / FGSC 10136)</name>
    <name type="common">Verticillium wilt of alfalfa</name>
    <name type="synonym">Verticillium albo-atrum</name>
    <dbReference type="NCBI Taxonomy" id="526221"/>
    <lineage>
        <taxon>Eukaryota</taxon>
        <taxon>Fungi</taxon>
        <taxon>Dikarya</taxon>
        <taxon>Ascomycota</taxon>
        <taxon>Pezizomycotina</taxon>
        <taxon>Sordariomycetes</taxon>
        <taxon>Hypocreomycetidae</taxon>
        <taxon>Glomerellales</taxon>
        <taxon>Plectosphaerellaceae</taxon>
        <taxon>Verticillium</taxon>
    </lineage>
</organism>
<dbReference type="GeneID" id="9527307"/>
<dbReference type="InterPro" id="IPR050524">
    <property type="entry name" value="APC_YAT"/>
</dbReference>
<feature type="transmembrane region" description="Helical" evidence="8">
    <location>
        <begin position="355"/>
        <end position="379"/>
    </location>
</feature>
<keyword evidence="5 8" id="KW-1133">Transmembrane helix</keyword>